<dbReference type="OrthoDB" id="9820572at2"/>
<name>F5YQP2_TREPZ</name>
<sequence length="513" mass="57063">MKGFITGILVFLAGLTLYGQENGFTAALPAALPVGFWPEERRVTEMQVVHDLDGGVYIPYIADREFRVLKMGRDEEPRLYDPEGFESPGISVRNLKLMTGEPEQYTAFIGKKDGNDGLYIFGVTHRGEYSCYFAEERFGAASIFDYSLGCSPEGEVLVSILAGGRLYLLTGPGREDRPWTREEISSPSEQVDAFDFFYGMGGINYGWYRNFYDDQWEITLFSVGTQGRLIREKTGGSSATSRLDCRIFPTGISVFTLCRDRDIVLYQGKDGAFTKYLHFTAPVKVLQYRSVFGTGASMGLLIGQANGEELLYAVTRESSGVPVLKLLYSLPPGELLDIFITDDNRISLLYCREEAWRNALISSDGVLIKDNRLQIPGKPVRILYTGGNESPELYVLSVISGSAGQKNSVSAILVHCRFESAAGAWIVLQEPAISAALPGSDWHPTEIPALNPFYTEAKVIAAVSPEALAFFQTESGENQFLEKQSHAWSIRLNGVIYLATWAKNRVRLYRMEE</sequence>
<evidence type="ECO:0000313" key="2">
    <source>
        <dbReference type="Proteomes" id="UP000009223"/>
    </source>
</evidence>
<dbReference type="HOGENOM" id="CLU_530945_0_0_12"/>
<dbReference type="KEGG" id="tpi:TREPR_1399"/>
<organism evidence="1 2">
    <name type="scientific">Treponema primitia (strain ATCC BAA-887 / DSM 12427 / ZAS-2)</name>
    <dbReference type="NCBI Taxonomy" id="545694"/>
    <lineage>
        <taxon>Bacteria</taxon>
        <taxon>Pseudomonadati</taxon>
        <taxon>Spirochaetota</taxon>
        <taxon>Spirochaetia</taxon>
        <taxon>Spirochaetales</taxon>
        <taxon>Treponemataceae</taxon>
        <taxon>Treponema</taxon>
    </lineage>
</organism>
<dbReference type="AlphaFoldDB" id="F5YQP2"/>
<gene>
    <name evidence="1" type="ordered locus">TREPR_1399</name>
</gene>
<keyword evidence="2" id="KW-1185">Reference proteome</keyword>
<dbReference type="Proteomes" id="UP000009223">
    <property type="component" value="Chromosome"/>
</dbReference>
<dbReference type="EMBL" id="CP001843">
    <property type="protein sequence ID" value="AEF85239.1"/>
    <property type="molecule type" value="Genomic_DNA"/>
</dbReference>
<proteinExistence type="predicted"/>
<dbReference type="STRING" id="545694.TREPR_1399"/>
<protein>
    <submittedName>
        <fullName evidence="1">Uncharacterized protein</fullName>
    </submittedName>
</protein>
<dbReference type="RefSeq" id="WP_015708691.1">
    <property type="nucleotide sequence ID" value="NC_015578.1"/>
</dbReference>
<reference evidence="1 2" key="2">
    <citation type="journal article" date="2011" name="ISME J.">
        <title>RNA-seq reveals cooperative metabolic interactions between two termite-gut spirochete species in co-culture.</title>
        <authorList>
            <person name="Rosenthal A.Z."/>
            <person name="Matson E.G."/>
            <person name="Eldar A."/>
            <person name="Leadbetter J.R."/>
        </authorList>
    </citation>
    <scope>NUCLEOTIDE SEQUENCE [LARGE SCALE GENOMIC DNA]</scope>
    <source>
        <strain evidence="2">ATCC BAA-887 / DSM 12427 / ZAS-2</strain>
    </source>
</reference>
<reference evidence="2" key="1">
    <citation type="submission" date="2009-12" db="EMBL/GenBank/DDBJ databases">
        <title>Complete sequence of Treponema primitia strain ZAS-2.</title>
        <authorList>
            <person name="Tetu S.G."/>
            <person name="Matson E."/>
            <person name="Ren Q."/>
            <person name="Seshadri R."/>
            <person name="Elbourne L."/>
            <person name="Hassan K.A."/>
            <person name="Durkin A."/>
            <person name="Radune D."/>
            <person name="Mohamoud Y."/>
            <person name="Shay R."/>
            <person name="Jin S."/>
            <person name="Zhang X."/>
            <person name="Lucey K."/>
            <person name="Ballor N.R."/>
            <person name="Ottesen E."/>
            <person name="Rosenthal R."/>
            <person name="Allen A."/>
            <person name="Leadbetter J.R."/>
            <person name="Paulsen I.T."/>
        </authorList>
    </citation>
    <scope>NUCLEOTIDE SEQUENCE [LARGE SCALE GENOMIC DNA]</scope>
    <source>
        <strain evidence="2">ATCC BAA-887 / DSM 12427 / ZAS-2</strain>
    </source>
</reference>
<evidence type="ECO:0000313" key="1">
    <source>
        <dbReference type="EMBL" id="AEF85239.1"/>
    </source>
</evidence>
<accession>F5YQP2</accession>